<dbReference type="PANTHER" id="PTHR33121">
    <property type="entry name" value="CYCLIC DI-GMP PHOSPHODIESTERASE PDEF"/>
    <property type="match status" value="1"/>
</dbReference>
<dbReference type="Pfam" id="PF00563">
    <property type="entry name" value="EAL"/>
    <property type="match status" value="1"/>
</dbReference>
<dbReference type="EMBL" id="QYUN01000003">
    <property type="protein sequence ID" value="RJF96734.1"/>
    <property type="molecule type" value="Genomic_DNA"/>
</dbReference>
<reference evidence="2 3" key="1">
    <citation type="submission" date="2018-09" db="EMBL/GenBank/DDBJ databases">
        <authorList>
            <person name="Zhu H."/>
        </authorList>
    </citation>
    <scope>NUCLEOTIDE SEQUENCE [LARGE SCALE GENOMIC DNA]</scope>
    <source>
        <strain evidence="2 3">K2R10-39</strain>
    </source>
</reference>
<dbReference type="AlphaFoldDB" id="A0A418WVI3"/>
<dbReference type="InterPro" id="IPR050706">
    <property type="entry name" value="Cyclic-di-GMP_PDE-like"/>
</dbReference>
<keyword evidence="3" id="KW-1185">Reference proteome</keyword>
<dbReference type="Proteomes" id="UP000285190">
    <property type="component" value="Unassembled WGS sequence"/>
</dbReference>
<dbReference type="Gene3D" id="3.20.20.450">
    <property type="entry name" value="EAL domain"/>
    <property type="match status" value="1"/>
</dbReference>
<evidence type="ECO:0000313" key="3">
    <source>
        <dbReference type="Proteomes" id="UP000285190"/>
    </source>
</evidence>
<gene>
    <name evidence="2" type="ORF">D3870_20220</name>
</gene>
<dbReference type="SUPFAM" id="SSF141868">
    <property type="entry name" value="EAL domain-like"/>
    <property type="match status" value="1"/>
</dbReference>
<dbReference type="SMART" id="SM00052">
    <property type="entry name" value="EAL"/>
    <property type="match status" value="1"/>
</dbReference>
<dbReference type="OrthoDB" id="9813903at2"/>
<sequence length="302" mass="32997">MKHGGKGFAMANRVRIDPEISVLSGLLAKLNEVLTSHSKAAVAEPAWNPACIDLHYQPKIDLDTGLPVGVEALLRWRGTGGRLVPPDDFLPRIHSIEHLLSLDLYVLEKAVRQSAIWFAQGISPVISVNISAEHFNSITLADRVEEVLTRVPAFDPARLAIEILESVAIDNIEAAAGIILRLRKLGIRFYLDDFGTGHSSAAYLKHLAVDAIKVDRIFARDIPHGPTSVQDMAIIEASVSVAQAFGLKVIAEGVETREAAREVKRLGCQMAQGYYFAKPLPEPEFAAWYAGRCKTAARSGQF</sequence>
<dbReference type="PROSITE" id="PS50883">
    <property type="entry name" value="EAL"/>
    <property type="match status" value="1"/>
</dbReference>
<accession>A0A418WVI3</accession>
<dbReference type="RefSeq" id="WP_119742872.1">
    <property type="nucleotide sequence ID" value="NZ_QYUN01000003.1"/>
</dbReference>
<organism evidence="2 3">
    <name type="scientific">Noviherbaspirillum cavernae</name>
    <dbReference type="NCBI Taxonomy" id="2320862"/>
    <lineage>
        <taxon>Bacteria</taxon>
        <taxon>Pseudomonadati</taxon>
        <taxon>Pseudomonadota</taxon>
        <taxon>Betaproteobacteria</taxon>
        <taxon>Burkholderiales</taxon>
        <taxon>Oxalobacteraceae</taxon>
        <taxon>Noviherbaspirillum</taxon>
    </lineage>
</organism>
<feature type="domain" description="EAL" evidence="1">
    <location>
        <begin position="31"/>
        <end position="293"/>
    </location>
</feature>
<dbReference type="InterPro" id="IPR035919">
    <property type="entry name" value="EAL_sf"/>
</dbReference>
<evidence type="ECO:0000259" key="1">
    <source>
        <dbReference type="PROSITE" id="PS50883"/>
    </source>
</evidence>
<name>A0A418WVI3_9BURK</name>
<protein>
    <submittedName>
        <fullName evidence="2">EAL domain-containing protein</fullName>
    </submittedName>
</protein>
<dbReference type="InterPro" id="IPR001633">
    <property type="entry name" value="EAL_dom"/>
</dbReference>
<dbReference type="CDD" id="cd01948">
    <property type="entry name" value="EAL"/>
    <property type="match status" value="1"/>
</dbReference>
<dbReference type="GO" id="GO:0071111">
    <property type="term" value="F:cyclic-guanylate-specific phosphodiesterase activity"/>
    <property type="evidence" value="ECO:0007669"/>
    <property type="project" value="InterPro"/>
</dbReference>
<comment type="caution">
    <text evidence="2">The sequence shown here is derived from an EMBL/GenBank/DDBJ whole genome shotgun (WGS) entry which is preliminary data.</text>
</comment>
<dbReference type="PANTHER" id="PTHR33121:SF70">
    <property type="entry name" value="SIGNALING PROTEIN YKOW"/>
    <property type="match status" value="1"/>
</dbReference>
<evidence type="ECO:0000313" key="2">
    <source>
        <dbReference type="EMBL" id="RJF96734.1"/>
    </source>
</evidence>
<proteinExistence type="predicted"/>